<feature type="repeat" description="WD" evidence="3">
    <location>
        <begin position="988"/>
        <end position="1029"/>
    </location>
</feature>
<keyword evidence="2" id="KW-0677">Repeat</keyword>
<dbReference type="PRINTS" id="PR00320">
    <property type="entry name" value="GPROTEINBRPT"/>
</dbReference>
<dbReference type="OrthoDB" id="235631at2"/>
<dbReference type="SUPFAM" id="SSF52200">
    <property type="entry name" value="Toll/Interleukin receptor TIR domain"/>
    <property type="match status" value="1"/>
</dbReference>
<keyword evidence="1 3" id="KW-0853">WD repeat</keyword>
<evidence type="ECO:0000313" key="5">
    <source>
        <dbReference type="EMBL" id="PWR23874.1"/>
    </source>
</evidence>
<dbReference type="Proteomes" id="UP000246077">
    <property type="component" value="Unassembled WGS sequence"/>
</dbReference>
<evidence type="ECO:0000256" key="3">
    <source>
        <dbReference type="PROSITE-ProRule" id="PRU00221"/>
    </source>
</evidence>
<dbReference type="PROSITE" id="PS50082">
    <property type="entry name" value="WD_REPEATS_2"/>
    <property type="match status" value="10"/>
</dbReference>
<feature type="repeat" description="WD" evidence="3">
    <location>
        <begin position="826"/>
        <end position="860"/>
    </location>
</feature>
<dbReference type="EMBL" id="QGLF01000001">
    <property type="protein sequence ID" value="PWR23874.1"/>
    <property type="molecule type" value="Genomic_DNA"/>
</dbReference>
<dbReference type="PROSITE" id="PS00678">
    <property type="entry name" value="WD_REPEATS_1"/>
    <property type="match status" value="5"/>
</dbReference>
<feature type="repeat" description="WD" evidence="3">
    <location>
        <begin position="1349"/>
        <end position="1390"/>
    </location>
</feature>
<dbReference type="Pfam" id="PF12894">
    <property type="entry name" value="ANAPC4_WD40"/>
    <property type="match status" value="1"/>
</dbReference>
<dbReference type="PROSITE" id="PS50104">
    <property type="entry name" value="TIR"/>
    <property type="match status" value="1"/>
</dbReference>
<name>A0A317EC52_9PROT</name>
<evidence type="ECO:0000256" key="1">
    <source>
        <dbReference type="ARBA" id="ARBA00022574"/>
    </source>
</evidence>
<feature type="repeat" description="WD" evidence="3">
    <location>
        <begin position="861"/>
        <end position="902"/>
    </location>
</feature>
<evidence type="ECO:0000313" key="6">
    <source>
        <dbReference type="Proteomes" id="UP000246077"/>
    </source>
</evidence>
<dbReference type="InterPro" id="IPR035897">
    <property type="entry name" value="Toll_tir_struct_dom_sf"/>
</dbReference>
<dbReference type="Pfam" id="PF00400">
    <property type="entry name" value="WD40"/>
    <property type="match status" value="9"/>
</dbReference>
<dbReference type="Pfam" id="PF13676">
    <property type="entry name" value="TIR_2"/>
    <property type="match status" value="1"/>
</dbReference>
<dbReference type="InterPro" id="IPR001680">
    <property type="entry name" value="WD40_rpt"/>
</dbReference>
<feature type="repeat" description="WD" evidence="3">
    <location>
        <begin position="1183"/>
        <end position="1221"/>
    </location>
</feature>
<dbReference type="PROSITE" id="PS50294">
    <property type="entry name" value="WD_REPEATS_REGION"/>
    <property type="match status" value="9"/>
</dbReference>
<dbReference type="Gene3D" id="3.40.50.10140">
    <property type="entry name" value="Toll/interleukin-1 receptor homology (TIR) domain"/>
    <property type="match status" value="1"/>
</dbReference>
<feature type="domain" description="TIR" evidence="4">
    <location>
        <begin position="1"/>
        <end position="131"/>
    </location>
</feature>
<accession>A0A317EC52</accession>
<dbReference type="SMART" id="SM00320">
    <property type="entry name" value="WD40"/>
    <property type="match status" value="14"/>
</dbReference>
<dbReference type="GO" id="GO:0007165">
    <property type="term" value="P:signal transduction"/>
    <property type="evidence" value="ECO:0007669"/>
    <property type="project" value="InterPro"/>
</dbReference>
<feature type="repeat" description="WD" evidence="3">
    <location>
        <begin position="729"/>
        <end position="770"/>
    </location>
</feature>
<protein>
    <recommendedName>
        <fullName evidence="4">TIR domain-containing protein</fullName>
    </recommendedName>
</protein>
<dbReference type="SUPFAM" id="SSF50998">
    <property type="entry name" value="Quinoprotein alcohol dehydrogenase-like"/>
    <property type="match status" value="3"/>
</dbReference>
<feature type="repeat" description="WD" evidence="3">
    <location>
        <begin position="771"/>
        <end position="802"/>
    </location>
</feature>
<gene>
    <name evidence="5" type="ORF">DKG75_04800</name>
</gene>
<dbReference type="InterPro" id="IPR024977">
    <property type="entry name" value="Apc4-like_WD40_dom"/>
</dbReference>
<proteinExistence type="predicted"/>
<dbReference type="InterPro" id="IPR049052">
    <property type="entry name" value="nSTAND1"/>
</dbReference>
<comment type="caution">
    <text evidence="5">The sequence shown here is derived from an EMBL/GenBank/DDBJ whole genome shotgun (WGS) entry which is preliminary data.</text>
</comment>
<dbReference type="InterPro" id="IPR019775">
    <property type="entry name" value="WD40_repeat_CS"/>
</dbReference>
<sequence length="1441" mass="158835">MSVIFISHSSEDNARAVYMRDWLRANGWDQIFLDLDPERGISAGQRWHDELTRAGASCTAVILLISPNWLSSSWCVTEFRVADFLGKNIFPVIITPYQENKITESFNKYQIADISTPEMEAKGLETLKIGMKRAGVHPESFNWPPQNEPLRPVYRGLHALDVQDAAIFFGREAEIALGLDELRKMRNTPAKRMLSILGASGAGKSSFLRAGLVARLARDETNFLVAPVVRPERAAVSGAYGLAASISRLAGRKTTLAGGGRELADIISAVRNRAAERIHAFAAAGNETYNQKRLTVVIPIDQAEELFTGDNKEQAAFCEMLEAAVLEDQDILVLSTVRTDSYEAVQNGLMRDSQTAFTLPRIAPGMLHVVVEGPARLAKPPLKVEPALIQRLLEEFDAADALPLVAFTLERLLRLHGSGGVLTLADYEYLGGLQGSMEAAIEEALAKARAIPELPKSRIELEALLRRAFIPWLAGINPETRSPRRRVAVFASLPDETKPLVRLLVDQRLLYSDNRGRNPLEGTVEPAHEALLRQWFLLQRWLDEEQTALAALESVRRATQDWLDNGAAEAGVEWLQHRGLRLLAAEEVMTRPDFSAVAGAQAARYVAICRQAENEETAREASRLEEIRQQIEHNRRLQRRGFALLMAMLAVLMLGIFGVLSTTQGLNQRRSDTLAALARNALNDGHADRAARYALASINGHDSPIIGFDASAAEDILRLQQMTSGALAALHHRDQVRSTYLTSDSSMILTASYDRTVALWDARTGVMMRQFEGHTDKVEQAVFSHDEKLVASVSFDGTARIWRTDGDGTALHVLDHNEGRPRPLQIFQATFSPDGALLATGTGDGKVWVWDVANGKLVFRYENHSRRISQLSFRRDGASIISASDDGEVHIWEPRSGAMLMPIPRPQEANRGNTVFAVSDDEEILAVGYQNGYISLLNLKTGTFANFLKLPDEYMRQLIFAPNGRRLLVASGKAVRMLDAETRRIIREYNHGGSVRGAAFSPDGRHIVSVGDNRIARLWDAESDDLVFEYAGHENSIWSVHFARDGKSFVTASADGQSRRWRSDFFQGEMVRKLSGHLARVRSVAFSPDGRYVATASFEGEKVATASLKGEDKEGSNTRVWDADSGDLLAEIATGITQSITFSPDGRLLATALVNDNEVRLWNWRNCGNRESDDCQNGEPFIHRAKVMDVEFSRDGSKIITASRDNSAQIWDIDQRQAPITAFSHIAGAASAAFSPDGTRAVSVSYEDGYVWNTSGGEEVCPLIGHKAALRDVNFSHDGTRVITASEDRSIRIWDARNCQQIGDAITSPGDSIWGAQFSPDDKLIVVASEAFKQARIYDADTHDLVYALIGHGSEVFAATFSPDGRYVATASGDRTANIWPLPSMQLLSLQGIVDTICSQSLAAGLSLLTDDEMRSAPVLADPDDRDPCHPLSPWKRLGNF</sequence>
<dbReference type="InterPro" id="IPR020472">
    <property type="entry name" value="WD40_PAC1"/>
</dbReference>
<dbReference type="PANTHER" id="PTHR19879">
    <property type="entry name" value="TRANSCRIPTION INITIATION FACTOR TFIID"/>
    <property type="match status" value="1"/>
</dbReference>
<dbReference type="InterPro" id="IPR015943">
    <property type="entry name" value="WD40/YVTN_repeat-like_dom_sf"/>
</dbReference>
<dbReference type="CDD" id="cd00200">
    <property type="entry name" value="WD40"/>
    <property type="match status" value="2"/>
</dbReference>
<feature type="repeat" description="WD" evidence="3">
    <location>
        <begin position="1074"/>
        <end position="1100"/>
    </location>
</feature>
<reference evidence="6" key="1">
    <citation type="submission" date="2018-05" db="EMBL/GenBank/DDBJ databases">
        <title>Zavarzinia sp. HR-AS.</title>
        <authorList>
            <person name="Lee Y."/>
            <person name="Jeon C.O."/>
        </authorList>
    </citation>
    <scope>NUCLEOTIDE SEQUENCE [LARGE SCALE GENOMIC DNA]</scope>
    <source>
        <strain evidence="6">DSM 1231</strain>
    </source>
</reference>
<dbReference type="InterPro" id="IPR011047">
    <property type="entry name" value="Quinoprotein_ADH-like_sf"/>
</dbReference>
<evidence type="ECO:0000259" key="4">
    <source>
        <dbReference type="PROSITE" id="PS50104"/>
    </source>
</evidence>
<keyword evidence="6" id="KW-1185">Reference proteome</keyword>
<dbReference type="InterPro" id="IPR000157">
    <property type="entry name" value="TIR_dom"/>
</dbReference>
<evidence type="ECO:0000256" key="2">
    <source>
        <dbReference type="ARBA" id="ARBA00022737"/>
    </source>
</evidence>
<feature type="repeat" description="WD" evidence="3">
    <location>
        <begin position="1263"/>
        <end position="1304"/>
    </location>
</feature>
<dbReference type="Gene3D" id="2.130.10.10">
    <property type="entry name" value="YVTN repeat-like/Quinoprotein amine dehydrogenase"/>
    <property type="match status" value="5"/>
</dbReference>
<organism evidence="5 6">
    <name type="scientific">Zavarzinia compransoris</name>
    <dbReference type="NCBI Taxonomy" id="1264899"/>
    <lineage>
        <taxon>Bacteria</taxon>
        <taxon>Pseudomonadati</taxon>
        <taxon>Pseudomonadota</taxon>
        <taxon>Alphaproteobacteria</taxon>
        <taxon>Rhodospirillales</taxon>
        <taxon>Zavarziniaceae</taxon>
        <taxon>Zavarzinia</taxon>
    </lineage>
</organism>
<dbReference type="Pfam" id="PF20703">
    <property type="entry name" value="nSTAND1"/>
    <property type="match status" value="1"/>
</dbReference>
<dbReference type="PANTHER" id="PTHR19879:SF9">
    <property type="entry name" value="TRANSCRIPTION INITIATION FACTOR TFIID SUBUNIT 5"/>
    <property type="match status" value="1"/>
</dbReference>
<dbReference type="RefSeq" id="WP_109919905.1">
    <property type="nucleotide sequence ID" value="NZ_QGLF01000001.1"/>
</dbReference>
<feature type="repeat" description="WD" evidence="3">
    <location>
        <begin position="1030"/>
        <end position="1061"/>
    </location>
</feature>